<feature type="compositionally biased region" description="Low complexity" evidence="1">
    <location>
        <begin position="116"/>
        <end position="132"/>
    </location>
</feature>
<dbReference type="EMBL" id="BOQN01000083">
    <property type="protein sequence ID" value="GIM94497.1"/>
    <property type="molecule type" value="Genomic_DNA"/>
</dbReference>
<protein>
    <submittedName>
        <fullName evidence="2">Uncharacterized protein</fullName>
    </submittedName>
</protein>
<evidence type="ECO:0000256" key="1">
    <source>
        <dbReference type="SAM" id="MobiDB-lite"/>
    </source>
</evidence>
<sequence length="132" mass="13830">MPVAKISRTAAFAVRSHGRDSTRRAISGRRAYRCRSRNAAISSGASTPARGELAMIAYTPAERPAVISAAPGRSRPAAKPGPVSRGSSRRPARYTATPIGTLIRKMAGQLTASVRTPPATKPSAAPPAWVKL</sequence>
<dbReference type="AlphaFoldDB" id="A0A919TG23"/>
<name>A0A919TG23_9ACTN</name>
<feature type="region of interest" description="Disordered" evidence="1">
    <location>
        <begin position="113"/>
        <end position="132"/>
    </location>
</feature>
<proteinExistence type="predicted"/>
<organism evidence="2 3">
    <name type="scientific">Paractinoplanes toevensis</name>
    <dbReference type="NCBI Taxonomy" id="571911"/>
    <lineage>
        <taxon>Bacteria</taxon>
        <taxon>Bacillati</taxon>
        <taxon>Actinomycetota</taxon>
        <taxon>Actinomycetes</taxon>
        <taxon>Micromonosporales</taxon>
        <taxon>Micromonosporaceae</taxon>
        <taxon>Paractinoplanes</taxon>
    </lineage>
</organism>
<evidence type="ECO:0000313" key="3">
    <source>
        <dbReference type="Proteomes" id="UP000677082"/>
    </source>
</evidence>
<dbReference type="Proteomes" id="UP000677082">
    <property type="component" value="Unassembled WGS sequence"/>
</dbReference>
<evidence type="ECO:0000313" key="2">
    <source>
        <dbReference type="EMBL" id="GIM94497.1"/>
    </source>
</evidence>
<feature type="region of interest" description="Disordered" evidence="1">
    <location>
        <begin position="67"/>
        <end position="96"/>
    </location>
</feature>
<reference evidence="2 3" key="1">
    <citation type="submission" date="2021-03" db="EMBL/GenBank/DDBJ databases">
        <title>Whole genome shotgun sequence of Actinoplanes toevensis NBRC 105298.</title>
        <authorList>
            <person name="Komaki H."/>
            <person name="Tamura T."/>
        </authorList>
    </citation>
    <scope>NUCLEOTIDE SEQUENCE [LARGE SCALE GENOMIC DNA]</scope>
    <source>
        <strain evidence="2 3">NBRC 105298</strain>
    </source>
</reference>
<gene>
    <name evidence="2" type="ORF">Ato02nite_062900</name>
</gene>
<keyword evidence="3" id="KW-1185">Reference proteome</keyword>
<accession>A0A919TG23</accession>
<comment type="caution">
    <text evidence="2">The sequence shown here is derived from an EMBL/GenBank/DDBJ whole genome shotgun (WGS) entry which is preliminary data.</text>
</comment>